<feature type="transmembrane region" description="Helical" evidence="9">
    <location>
        <begin position="289"/>
        <end position="315"/>
    </location>
</feature>
<organism evidence="10">
    <name type="scientific">uncultured Blastococcus sp</name>
    <dbReference type="NCBI Taxonomy" id="217144"/>
    <lineage>
        <taxon>Bacteria</taxon>
        <taxon>Bacillati</taxon>
        <taxon>Actinomycetota</taxon>
        <taxon>Actinomycetes</taxon>
        <taxon>Geodermatophilales</taxon>
        <taxon>Geodermatophilaceae</taxon>
        <taxon>Blastococcus</taxon>
        <taxon>environmental samples</taxon>
    </lineage>
</organism>
<keyword evidence="5 9" id="KW-1133">Transmembrane helix</keyword>
<protein>
    <submittedName>
        <fullName evidence="10">Cytosine/purine/uracil/thiamine/allantoin permease family protein</fullName>
    </submittedName>
</protein>
<gene>
    <name evidence="10" type="ORF">AVDCRST_MAG52-2001</name>
</gene>
<dbReference type="InterPro" id="IPR026030">
    <property type="entry name" value="Pur-cyt_permease_Fcy2/21/22"/>
</dbReference>
<evidence type="ECO:0000256" key="1">
    <source>
        <dbReference type="ARBA" id="ARBA00004141"/>
    </source>
</evidence>
<evidence type="ECO:0000256" key="9">
    <source>
        <dbReference type="SAM" id="Phobius"/>
    </source>
</evidence>
<comment type="subcellular location">
    <subcellularLocation>
        <location evidence="1">Membrane</location>
        <topology evidence="1">Multi-pass membrane protein</topology>
    </subcellularLocation>
</comment>
<dbReference type="Gene3D" id="1.10.4160.10">
    <property type="entry name" value="Hydantoin permease"/>
    <property type="match status" value="1"/>
</dbReference>
<dbReference type="PANTHER" id="PTHR31806:SF1">
    <property type="entry name" value="PURINE-CYTOSINE PERMEASE FCY2-RELATED"/>
    <property type="match status" value="1"/>
</dbReference>
<dbReference type="EMBL" id="CADCTN010000139">
    <property type="protein sequence ID" value="CAA9248253.1"/>
    <property type="molecule type" value="Genomic_DNA"/>
</dbReference>
<feature type="transmembrane region" description="Helical" evidence="9">
    <location>
        <begin position="440"/>
        <end position="461"/>
    </location>
</feature>
<feature type="region of interest" description="Disordered" evidence="8">
    <location>
        <begin position="466"/>
        <end position="520"/>
    </location>
</feature>
<evidence type="ECO:0000256" key="4">
    <source>
        <dbReference type="ARBA" id="ARBA00022692"/>
    </source>
</evidence>
<feature type="transmembrane region" description="Helical" evidence="9">
    <location>
        <begin position="178"/>
        <end position="200"/>
    </location>
</feature>
<evidence type="ECO:0000256" key="2">
    <source>
        <dbReference type="ARBA" id="ARBA00008974"/>
    </source>
</evidence>
<dbReference type="GO" id="GO:0005886">
    <property type="term" value="C:plasma membrane"/>
    <property type="evidence" value="ECO:0007669"/>
    <property type="project" value="TreeGrafter"/>
</dbReference>
<dbReference type="PIRSF" id="PIRSF002744">
    <property type="entry name" value="Pur-cyt_permease"/>
    <property type="match status" value="1"/>
</dbReference>
<dbReference type="Pfam" id="PF02133">
    <property type="entry name" value="Transp_cyt_pur"/>
    <property type="match status" value="1"/>
</dbReference>
<evidence type="ECO:0000256" key="6">
    <source>
        <dbReference type="ARBA" id="ARBA00023136"/>
    </source>
</evidence>
<name>A0A6J4ICP1_9ACTN</name>
<sequence>MNDAVSTPIGAHPSAGGRPPAGIEAHSIDWIPAHERRGKVWQQAPFWFLTNFHPLTVALGLIGPSLGLSLGWTILAATAGVLFGTLFMALHGAQGPTLGLPQMIQSRAQLGYRGVSVVLIATLFTFLGYNIVNTVLIGDGLSTLFSWNATATGIGIGVLAVVLAVWGHDWLHRAFRVLFWLSLPFWVLLTVGALTGQAGGQTDPTLGFSLTAFVVVFTAGASYNITYAPIVSDYTRYLPENTSPRRLICSVYCGASISAIWMMALGAWLGARLGVSDTLVGIHDASNEFIGGTGTILVATGVLALIATMGLNGYSAVLTVLTATNCFRSGPVTPRLRIAVTVVLGLVWTVLGVWVVQEVSTALNNALLIMLYLLTPWTAVNLVDYFVVRRGHYNVADLFNPRGQYGQWAPRGLTAYGLGLAAEVPFMVLSFYEGPLARSLGGVDVAFVFGLAVAGLVFLALSRGTRSTPTQVPPSAPTGPLGGLPTDTAPETAATLTGGAPVDVAGRPVSSVSGSSGGRA</sequence>
<keyword evidence="4 9" id="KW-0812">Transmembrane</keyword>
<keyword evidence="6 7" id="KW-0472">Membrane</keyword>
<feature type="transmembrane region" description="Helical" evidence="9">
    <location>
        <begin position="336"/>
        <end position="355"/>
    </location>
</feature>
<dbReference type="GO" id="GO:0022857">
    <property type="term" value="F:transmembrane transporter activity"/>
    <property type="evidence" value="ECO:0007669"/>
    <property type="project" value="InterPro"/>
</dbReference>
<evidence type="ECO:0000313" key="10">
    <source>
        <dbReference type="EMBL" id="CAA9248253.1"/>
    </source>
</evidence>
<feature type="transmembrane region" description="Helical" evidence="9">
    <location>
        <begin position="247"/>
        <end position="269"/>
    </location>
</feature>
<keyword evidence="3 7" id="KW-0813">Transport</keyword>
<evidence type="ECO:0000256" key="7">
    <source>
        <dbReference type="PIRNR" id="PIRNR002744"/>
    </source>
</evidence>
<reference evidence="10" key="1">
    <citation type="submission" date="2020-02" db="EMBL/GenBank/DDBJ databases">
        <authorList>
            <person name="Meier V. D."/>
        </authorList>
    </citation>
    <scope>NUCLEOTIDE SEQUENCE</scope>
    <source>
        <strain evidence="10">AVDCRST_MAG52</strain>
    </source>
</reference>
<feature type="transmembrane region" description="Helical" evidence="9">
    <location>
        <begin position="206"/>
        <end position="226"/>
    </location>
</feature>
<feature type="transmembrane region" description="Helical" evidence="9">
    <location>
        <begin position="46"/>
        <end position="64"/>
    </location>
</feature>
<feature type="transmembrane region" description="Helical" evidence="9">
    <location>
        <begin position="110"/>
        <end position="132"/>
    </location>
</feature>
<feature type="region of interest" description="Disordered" evidence="8">
    <location>
        <begin position="1"/>
        <end position="21"/>
    </location>
</feature>
<feature type="transmembrane region" description="Helical" evidence="9">
    <location>
        <begin position="70"/>
        <end position="90"/>
    </location>
</feature>
<evidence type="ECO:0000256" key="3">
    <source>
        <dbReference type="ARBA" id="ARBA00022448"/>
    </source>
</evidence>
<feature type="transmembrane region" description="Helical" evidence="9">
    <location>
        <begin position="367"/>
        <end position="387"/>
    </location>
</feature>
<evidence type="ECO:0000256" key="5">
    <source>
        <dbReference type="ARBA" id="ARBA00022989"/>
    </source>
</evidence>
<proteinExistence type="inferred from homology"/>
<evidence type="ECO:0000256" key="8">
    <source>
        <dbReference type="SAM" id="MobiDB-lite"/>
    </source>
</evidence>
<feature type="transmembrane region" description="Helical" evidence="9">
    <location>
        <begin position="144"/>
        <end position="166"/>
    </location>
</feature>
<accession>A0A6J4ICP1</accession>
<dbReference type="AlphaFoldDB" id="A0A6J4ICP1"/>
<feature type="transmembrane region" description="Helical" evidence="9">
    <location>
        <begin position="408"/>
        <end position="428"/>
    </location>
</feature>
<dbReference type="PANTHER" id="PTHR31806">
    <property type="entry name" value="PURINE-CYTOSINE PERMEASE FCY2-RELATED"/>
    <property type="match status" value="1"/>
</dbReference>
<comment type="similarity">
    <text evidence="2 7">Belongs to the purine-cytosine permease (2.A.39) family.</text>
</comment>
<dbReference type="InterPro" id="IPR001248">
    <property type="entry name" value="Pur-cyt_permease"/>
</dbReference>